<dbReference type="Gene3D" id="3.10.450.50">
    <property type="match status" value="1"/>
</dbReference>
<sequence>MSDYIIDPRRNWVLMESRMAVEPDPQIRAHMQIVINHARYEAAADFEQLMATVSPQASYHSYSGDPAADAANSPQGKAGVADYYRMIVESGLHRIEHKSDRIIADRDHIMEEGVIKMAYPGAVLQMMGHADADAEKLYLYQSRLVIIWGFDNDGLVQFEDSYAPPGGFEGILQREITPDQIHDYHLAEK</sequence>
<dbReference type="Proteomes" id="UP001143362">
    <property type="component" value="Unassembled WGS sequence"/>
</dbReference>
<reference evidence="1" key="1">
    <citation type="submission" date="2019-02" db="EMBL/GenBank/DDBJ databases">
        <authorList>
            <person name="Li S.-H."/>
        </authorList>
    </citation>
    <scope>NUCLEOTIDE SEQUENCE</scope>
    <source>
        <strain evidence="1">IMCC14734</strain>
    </source>
</reference>
<dbReference type="EMBL" id="SHNN01000003">
    <property type="protein sequence ID" value="MCX2982243.1"/>
    <property type="molecule type" value="Genomic_DNA"/>
</dbReference>
<name>A0ABT3TIV4_9GAMM</name>
<organism evidence="1 2">
    <name type="scientific">Candidatus Litorirhabdus singularis</name>
    <dbReference type="NCBI Taxonomy" id="2518993"/>
    <lineage>
        <taxon>Bacteria</taxon>
        <taxon>Pseudomonadati</taxon>
        <taxon>Pseudomonadota</taxon>
        <taxon>Gammaproteobacteria</taxon>
        <taxon>Cellvibrionales</taxon>
        <taxon>Halieaceae</taxon>
        <taxon>Candidatus Litorirhabdus</taxon>
    </lineage>
</organism>
<dbReference type="SUPFAM" id="SSF54427">
    <property type="entry name" value="NTF2-like"/>
    <property type="match status" value="1"/>
</dbReference>
<proteinExistence type="predicted"/>
<keyword evidence="2" id="KW-1185">Reference proteome</keyword>
<evidence type="ECO:0000313" key="1">
    <source>
        <dbReference type="EMBL" id="MCX2982243.1"/>
    </source>
</evidence>
<gene>
    <name evidence="1" type="ORF">EYC98_15380</name>
</gene>
<accession>A0ABT3TIV4</accession>
<dbReference type="InterPro" id="IPR032710">
    <property type="entry name" value="NTF2-like_dom_sf"/>
</dbReference>
<protein>
    <submittedName>
        <fullName evidence="1">Nuclear transport factor 2 family protein</fullName>
    </submittedName>
</protein>
<evidence type="ECO:0000313" key="2">
    <source>
        <dbReference type="Proteomes" id="UP001143362"/>
    </source>
</evidence>
<comment type="caution">
    <text evidence="1">The sequence shown here is derived from an EMBL/GenBank/DDBJ whole genome shotgun (WGS) entry which is preliminary data.</text>
</comment>
<dbReference type="RefSeq" id="WP_279246268.1">
    <property type="nucleotide sequence ID" value="NZ_SHNN01000003.1"/>
</dbReference>